<feature type="compositionally biased region" description="Basic residues" evidence="1">
    <location>
        <begin position="1"/>
        <end position="14"/>
    </location>
</feature>
<gene>
    <name evidence="2" type="primary">HMG88</name>
    <name evidence="3" type="ORF">RhiirA4_390770</name>
</gene>
<name>A0A1B1EU65_9GLOM</name>
<keyword evidence="4" id="KW-1185">Reference proteome</keyword>
<dbReference type="SUPFAM" id="SSF47095">
    <property type="entry name" value="HMG-box"/>
    <property type="match status" value="1"/>
</dbReference>
<feature type="compositionally biased region" description="Basic and acidic residues" evidence="1">
    <location>
        <begin position="160"/>
        <end position="172"/>
    </location>
</feature>
<dbReference type="VEuPathDB" id="FungiDB:FUN_015249"/>
<protein>
    <submittedName>
        <fullName evidence="2">MATA-HMG</fullName>
    </submittedName>
</protein>
<evidence type="ECO:0000313" key="2">
    <source>
        <dbReference type="EMBL" id="ANQ32357.1"/>
    </source>
</evidence>
<dbReference type="Proteomes" id="UP000234323">
    <property type="component" value="Unassembled WGS sequence"/>
</dbReference>
<reference evidence="2" key="1">
    <citation type="submission" date="2015-06" db="EMBL/GenBank/DDBJ databases">
        <title>Evolution and Diversity of Sexually-Related Genes in an Arbuscular Mycorrhizal Fungi.</title>
        <authorList>
            <person name="Charron P."/>
            <person name="Marton T."/>
            <person name="Corradi N."/>
        </authorList>
    </citation>
    <scope>NUCLEOTIDE SEQUENCE</scope>
    <source>
        <strain evidence="2">A4</strain>
    </source>
</reference>
<dbReference type="InterPro" id="IPR036910">
    <property type="entry name" value="HMG_box_dom_sf"/>
</dbReference>
<evidence type="ECO:0000313" key="4">
    <source>
        <dbReference type="Proteomes" id="UP000234323"/>
    </source>
</evidence>
<reference evidence="3 4" key="2">
    <citation type="submission" date="2015-10" db="EMBL/GenBank/DDBJ databases">
        <title>Genome analyses suggest a sexual origin of heterokaryosis in a supposedly ancient asexual fungus.</title>
        <authorList>
            <person name="Ropars J."/>
            <person name="Sedzielewska K."/>
            <person name="Noel J."/>
            <person name="Charron P."/>
            <person name="Farinelli L."/>
            <person name="Marton T."/>
            <person name="Kruger M."/>
            <person name="Pelin A."/>
            <person name="Brachmann A."/>
            <person name="Corradi N."/>
        </authorList>
    </citation>
    <scope>NUCLEOTIDE SEQUENCE [LARGE SCALE GENOMIC DNA]</scope>
    <source>
        <strain evidence="3 4">A4</strain>
    </source>
</reference>
<accession>A0A1B1EU65</accession>
<dbReference type="EMBL" id="LLXI01000008">
    <property type="protein sequence ID" value="PKY37671.1"/>
    <property type="molecule type" value="Genomic_DNA"/>
</dbReference>
<evidence type="ECO:0000256" key="1">
    <source>
        <dbReference type="SAM" id="MobiDB-lite"/>
    </source>
</evidence>
<feature type="region of interest" description="Disordered" evidence="1">
    <location>
        <begin position="160"/>
        <end position="215"/>
    </location>
</feature>
<organism evidence="2">
    <name type="scientific">Rhizophagus irregularis</name>
    <dbReference type="NCBI Taxonomy" id="588596"/>
    <lineage>
        <taxon>Eukaryota</taxon>
        <taxon>Fungi</taxon>
        <taxon>Fungi incertae sedis</taxon>
        <taxon>Mucoromycota</taxon>
        <taxon>Glomeromycotina</taxon>
        <taxon>Glomeromycetes</taxon>
        <taxon>Glomerales</taxon>
        <taxon>Glomeraceae</taxon>
        <taxon>Rhizophagus</taxon>
    </lineage>
</organism>
<dbReference type="AlphaFoldDB" id="A0A1B1EU65"/>
<evidence type="ECO:0000313" key="3">
    <source>
        <dbReference type="EMBL" id="PKY37671.1"/>
    </source>
</evidence>
<sequence>MKRPRRQKHKKNMHVFRSPNYMNKNDNIAPNPPQPNKGLCLHTNANTDEELVRNSTYKFNSSVETLINDSETSRFAVYNRKNGVKKIPRRQNAWIIYRRDKSISPEFAGTPSKFISKDIAKMWDNEKKETIELFEALARISVKKHIERYGEDYRYNPKEAKKSKQLINEDKSSVPPAPAPSSSKFEEQKNFPTPPISPITSSSSDSAANPEQQQPYLQFSTNIYFSYYTN</sequence>
<dbReference type="Gene3D" id="1.10.30.10">
    <property type="entry name" value="High mobility group box domain"/>
    <property type="match status" value="1"/>
</dbReference>
<feature type="compositionally biased region" description="Polar residues" evidence="1">
    <location>
        <begin position="205"/>
        <end position="215"/>
    </location>
</feature>
<dbReference type="EMBL" id="KT212704">
    <property type="protein sequence ID" value="ANQ32357.1"/>
    <property type="molecule type" value="Genomic_DNA"/>
</dbReference>
<proteinExistence type="predicted"/>
<dbReference type="VEuPathDB" id="FungiDB:RhiirFUN_011044"/>
<dbReference type="VEuPathDB" id="FungiDB:RhiirA1_406506"/>
<feature type="region of interest" description="Disordered" evidence="1">
    <location>
        <begin position="1"/>
        <end position="37"/>
    </location>
</feature>